<feature type="domain" description="Tyrosine specific protein phosphatases" evidence="8">
    <location>
        <begin position="172"/>
        <end position="239"/>
    </location>
</feature>
<reference evidence="9" key="2">
    <citation type="submission" date="2020-02" db="EMBL/GenBank/DDBJ databases">
        <title>Esox lucius (northern pike) genome, fEsoLuc1, primary haplotype.</title>
        <authorList>
            <person name="Myers G."/>
            <person name="Karagic N."/>
            <person name="Meyer A."/>
            <person name="Pippel M."/>
            <person name="Reichard M."/>
            <person name="Winkler S."/>
            <person name="Tracey A."/>
            <person name="Sims Y."/>
            <person name="Howe K."/>
            <person name="Rhie A."/>
            <person name="Formenti G."/>
            <person name="Durbin R."/>
            <person name="Fedrigo O."/>
            <person name="Jarvis E.D."/>
        </authorList>
    </citation>
    <scope>NUCLEOTIDE SEQUENCE [LARGE SCALE GENOMIC DNA]</scope>
</reference>
<evidence type="ECO:0000256" key="2">
    <source>
        <dbReference type="ARBA" id="ARBA00022801"/>
    </source>
</evidence>
<dbReference type="AlphaFoldDB" id="A0A3P8YRN9"/>
<reference evidence="9" key="4">
    <citation type="submission" date="2025-09" db="UniProtKB">
        <authorList>
            <consortium name="Ensembl"/>
        </authorList>
    </citation>
    <scope>IDENTIFICATION</scope>
</reference>
<dbReference type="InterPro" id="IPR029021">
    <property type="entry name" value="Prot-tyrosine_phosphatase-like"/>
</dbReference>
<dbReference type="Bgee" id="ENSELUG00000018054">
    <property type="expression patterns" value="Expressed in camera-type eye and 14 other cell types or tissues"/>
</dbReference>
<dbReference type="SUPFAM" id="SSF52799">
    <property type="entry name" value="(Phosphotyrosine protein) phosphatases II"/>
    <property type="match status" value="1"/>
</dbReference>
<dbReference type="PANTHER" id="PTHR23339">
    <property type="entry name" value="TYROSINE SPECIFIC PROTEIN PHOSPHATASE AND DUAL SPECIFICITY PROTEIN PHOSPHATASE"/>
    <property type="match status" value="1"/>
</dbReference>
<dbReference type="InterPro" id="IPR003595">
    <property type="entry name" value="Tyr_Pase_cat"/>
</dbReference>
<evidence type="ECO:0000259" key="7">
    <source>
        <dbReference type="PROSITE" id="PS50054"/>
    </source>
</evidence>
<name>A0A3P8YRN9_ESOLU</name>
<accession>A0A3P8YRN9</accession>
<dbReference type="GeneTree" id="ENSGT00940000164549"/>
<evidence type="ECO:0000313" key="9">
    <source>
        <dbReference type="Ensembl" id="ENSELUP00000018577.2"/>
    </source>
</evidence>
<dbReference type="InterPro" id="IPR049573">
    <property type="entry name" value="PTPDC1_PTP"/>
</dbReference>
<dbReference type="FunFam" id="3.90.190.10:FF:000027">
    <property type="entry name" value="Protein tyrosine phosphatase domain containing 1"/>
    <property type="match status" value="1"/>
</dbReference>
<proteinExistence type="inferred from homology"/>
<dbReference type="InterPro" id="IPR050561">
    <property type="entry name" value="PTP"/>
</dbReference>
<dbReference type="CDD" id="cd14506">
    <property type="entry name" value="PTP_PTPDC1"/>
    <property type="match status" value="1"/>
</dbReference>
<dbReference type="InterPro" id="IPR016130">
    <property type="entry name" value="Tyr_Pase_AS"/>
</dbReference>
<dbReference type="CTD" id="570928"/>
<dbReference type="Pfam" id="PF00782">
    <property type="entry name" value="DSPc"/>
    <property type="match status" value="1"/>
</dbReference>
<comment type="function">
    <text evidence="4">May play roles in cilia formation and/or maintenance.</text>
</comment>
<dbReference type="PROSITE" id="PS00383">
    <property type="entry name" value="TYR_PHOSPHATASE_1"/>
    <property type="match status" value="1"/>
</dbReference>
<dbReference type="PROSITE" id="PS50054">
    <property type="entry name" value="TYR_PHOSPHATASE_DUAL"/>
    <property type="match status" value="1"/>
</dbReference>
<protein>
    <recommendedName>
        <fullName evidence="6">Protein tyrosine phosphatase domain-containing protein 1</fullName>
    </recommendedName>
</protein>
<evidence type="ECO:0000256" key="5">
    <source>
        <dbReference type="ARBA" id="ARBA00060867"/>
    </source>
</evidence>
<dbReference type="InParanoid" id="A0A3P8YRN9"/>
<dbReference type="PROSITE" id="PS50056">
    <property type="entry name" value="TYR_PHOSPHATASE_2"/>
    <property type="match status" value="1"/>
</dbReference>
<dbReference type="RefSeq" id="XP_010893605.1">
    <property type="nucleotide sequence ID" value="XM_010895303.3"/>
</dbReference>
<keyword evidence="3" id="KW-0904">Protein phosphatase</keyword>
<dbReference type="InterPro" id="IPR020422">
    <property type="entry name" value="TYR_PHOSPHATASE_DUAL_dom"/>
</dbReference>
<dbReference type="Ensembl" id="ENSELUT00000028494.3">
    <property type="protein sequence ID" value="ENSELUP00000018577.2"/>
    <property type="gene ID" value="ENSELUG00000018054.3"/>
</dbReference>
<reference evidence="10" key="1">
    <citation type="journal article" date="2014" name="PLoS ONE">
        <title>The genome and linkage map of the northern pike (Esox lucius): conserved synteny revealed between the salmonid sister group and the Neoteleostei.</title>
        <authorList>
            <person name="Rondeau E.B."/>
            <person name="Minkley D.R."/>
            <person name="Leong J.S."/>
            <person name="Messmer A.M."/>
            <person name="Jantzen J.R."/>
            <person name="von Schalburg K.R."/>
            <person name="Lemon C."/>
            <person name="Bird N.H."/>
            <person name="Koop B.F."/>
        </authorList>
    </citation>
    <scope>NUCLEOTIDE SEQUENCE</scope>
</reference>
<dbReference type="KEGG" id="els:105024966"/>
<dbReference type="InterPro" id="IPR000387">
    <property type="entry name" value="Tyr_Pase_dom"/>
</dbReference>
<dbReference type="GO" id="GO:0060271">
    <property type="term" value="P:cilium assembly"/>
    <property type="evidence" value="ECO:0007669"/>
    <property type="project" value="InterPro"/>
</dbReference>
<comment type="similarity">
    <text evidence="5">Belongs to the protein-tyrosine phosphatase family. Non-receptor class PTPDC1 subfamily.</text>
</comment>
<evidence type="ECO:0000259" key="8">
    <source>
        <dbReference type="PROSITE" id="PS50056"/>
    </source>
</evidence>
<dbReference type="GeneID" id="105024966"/>
<evidence type="ECO:0000313" key="10">
    <source>
        <dbReference type="Proteomes" id="UP000265140"/>
    </source>
</evidence>
<evidence type="ECO:0000256" key="1">
    <source>
        <dbReference type="ARBA" id="ARBA00022794"/>
    </source>
</evidence>
<dbReference type="Gene3D" id="3.90.190.10">
    <property type="entry name" value="Protein tyrosine phosphatase superfamily"/>
    <property type="match status" value="1"/>
</dbReference>
<dbReference type="InterPro" id="IPR000340">
    <property type="entry name" value="Dual-sp_phosphatase_cat-dom"/>
</dbReference>
<evidence type="ECO:0000256" key="6">
    <source>
        <dbReference type="ARBA" id="ARBA00072096"/>
    </source>
</evidence>
<keyword evidence="2" id="KW-0378">Hydrolase</keyword>
<sequence length="694" mass="78461">MAVEVCLSVQSYDTPSSDKQWSTVEYLAHMESFRTPRSKVTLVGEVIRHVIPGPTQCSLGCGGQNCKYENPDRWSEENQAIRGLYSSWVTENLLAMARPSTVLIEKYNIIDQFQRCGLKTVINLQIPGEHASCGPNALESESGFSYRPEVFMENGIYFYNFGWNDYGVGSLTSILDMVKVMSFAMQEGKMAVHCHAGLGRTGVLLACFLVFATRMTADQAIVFVRSKRPNSVQTRGQLYCVREFAQFLVPVRSIFSCAEPRTNPFTLSQFLTRQRHMLHGYERRELRHLPKIIQVVCKLLLDIADNRQVIEEDVLDVADLTPEEEMEFERYRDYGFNKGSFGGGILGGQPRLPGLPTRPRHANEPPLFYHRKSLSYSESDLHRLGSELNLPTLPLTYSLSASNVPVVCSPSLNSLPTVPATYRQRSTTCDSQDRSLTHGSLWEQKSLSEVSPLLRKTQKVLQRSESDCNPRQKNYNMLFRWKEGQRAKLVANGNVSQPTPFEDSEVPFIILQTELSKEARRLLVAQSLAVDLELDGEEEHKERLHAWQSELNMGGAWDRLCTLERDPFVLSGLMWTWLEQLKEPVISVKDVQNLDINNSDPANPAAVFKTLDMAPREMLMCIMGCMANVLTIPEEVETAFLDRTIKAFTKIEKGSAVYPSMTEILRLVLHDLRLTAIEKDEVPFIPPIPAVLIP</sequence>
<organism evidence="9 10">
    <name type="scientific">Esox lucius</name>
    <name type="common">Northern pike</name>
    <dbReference type="NCBI Taxonomy" id="8010"/>
    <lineage>
        <taxon>Eukaryota</taxon>
        <taxon>Metazoa</taxon>
        <taxon>Chordata</taxon>
        <taxon>Craniata</taxon>
        <taxon>Vertebrata</taxon>
        <taxon>Euteleostomi</taxon>
        <taxon>Actinopterygii</taxon>
        <taxon>Neopterygii</taxon>
        <taxon>Teleostei</taxon>
        <taxon>Protacanthopterygii</taxon>
        <taxon>Esociformes</taxon>
        <taxon>Esocidae</taxon>
        <taxon>Esox</taxon>
    </lineage>
</organism>
<evidence type="ECO:0000256" key="3">
    <source>
        <dbReference type="ARBA" id="ARBA00022912"/>
    </source>
</evidence>
<dbReference type="OMA" id="HMESFRT"/>
<dbReference type="OrthoDB" id="542013at2759"/>
<keyword evidence="1" id="KW-0970">Cilium biogenesis/degradation</keyword>
<dbReference type="SMART" id="SM00404">
    <property type="entry name" value="PTPc_motif"/>
    <property type="match status" value="1"/>
</dbReference>
<keyword evidence="10" id="KW-1185">Reference proteome</keyword>
<feature type="domain" description="Tyrosine-protein phosphatase" evidence="7">
    <location>
        <begin position="85"/>
        <end position="257"/>
    </location>
</feature>
<dbReference type="GO" id="GO:0004725">
    <property type="term" value="F:protein tyrosine phosphatase activity"/>
    <property type="evidence" value="ECO:0007669"/>
    <property type="project" value="InterPro"/>
</dbReference>
<dbReference type="Proteomes" id="UP000265140">
    <property type="component" value="Chromosome 12"/>
</dbReference>
<reference evidence="9" key="3">
    <citation type="submission" date="2025-08" db="UniProtKB">
        <authorList>
            <consortium name="Ensembl"/>
        </authorList>
    </citation>
    <scope>IDENTIFICATION</scope>
</reference>
<evidence type="ECO:0000256" key="4">
    <source>
        <dbReference type="ARBA" id="ARBA00056295"/>
    </source>
</evidence>
<dbReference type="STRING" id="8010.ENSELUP00000018577"/>